<dbReference type="GO" id="GO:0004816">
    <property type="term" value="F:asparagine-tRNA ligase activity"/>
    <property type="evidence" value="ECO:0007669"/>
    <property type="project" value="UniProtKB-EC"/>
</dbReference>
<evidence type="ECO:0000256" key="1">
    <source>
        <dbReference type="ARBA" id="ARBA00008226"/>
    </source>
</evidence>
<dbReference type="Pfam" id="PF00152">
    <property type="entry name" value="tRNA-synt_2"/>
    <property type="match status" value="1"/>
</dbReference>
<evidence type="ECO:0000256" key="2">
    <source>
        <dbReference type="ARBA" id="ARBA00012816"/>
    </source>
</evidence>
<comment type="caution">
    <text evidence="9">The sequence shown here is derived from an EMBL/GenBank/DDBJ whole genome shotgun (WGS) entry which is preliminary data.</text>
</comment>
<dbReference type="FunCoup" id="A0A6L2PIB0">
    <property type="interactions" value="1075"/>
</dbReference>
<dbReference type="InterPro" id="IPR002312">
    <property type="entry name" value="Asp/Asn-tRNA-synth_IIb"/>
</dbReference>
<dbReference type="AlphaFoldDB" id="A0A6L2PIB0"/>
<name>A0A6L2PIB0_COPFO</name>
<gene>
    <name evidence="9" type="ORF">Cfor_02716</name>
</gene>
<dbReference type="InterPro" id="IPR004365">
    <property type="entry name" value="NA-bd_OB_tRNA"/>
</dbReference>
<dbReference type="InParanoid" id="A0A6L2PIB0"/>
<dbReference type="Proteomes" id="UP000502823">
    <property type="component" value="Unassembled WGS sequence"/>
</dbReference>
<dbReference type="InterPro" id="IPR006195">
    <property type="entry name" value="aa-tRNA-synth_II"/>
</dbReference>
<evidence type="ECO:0000256" key="6">
    <source>
        <dbReference type="ARBA" id="ARBA00022917"/>
    </source>
</evidence>
<proteinExistence type="inferred from homology"/>
<dbReference type="Pfam" id="PF01336">
    <property type="entry name" value="tRNA_anti-codon"/>
    <property type="match status" value="1"/>
</dbReference>
<evidence type="ECO:0000313" key="10">
    <source>
        <dbReference type="Proteomes" id="UP000502823"/>
    </source>
</evidence>
<comment type="similarity">
    <text evidence="1">Belongs to the class-II aminoacyl-tRNA synthetase family.</text>
</comment>
<dbReference type="Gene3D" id="2.40.50.140">
    <property type="entry name" value="Nucleic acid-binding proteins"/>
    <property type="match status" value="1"/>
</dbReference>
<dbReference type="FunFam" id="3.30.930.10:FF:000016">
    <property type="entry name" value="Asparagine--tRNA ligase"/>
    <property type="match status" value="1"/>
</dbReference>
<dbReference type="OrthoDB" id="360585at2759"/>
<keyword evidence="10" id="KW-1185">Reference proteome</keyword>
<reference evidence="10" key="1">
    <citation type="submission" date="2020-01" db="EMBL/GenBank/DDBJ databases">
        <title>Draft genome sequence of the Termite Coptotermes fromosanus.</title>
        <authorList>
            <person name="Itakura S."/>
            <person name="Yosikawa Y."/>
            <person name="Umezawa K."/>
        </authorList>
    </citation>
    <scope>NUCLEOTIDE SEQUENCE [LARGE SCALE GENOMIC DNA]</scope>
</reference>
<dbReference type="InterPro" id="IPR045864">
    <property type="entry name" value="aa-tRNA-synth_II/BPL/LPL"/>
</dbReference>
<keyword evidence="7" id="KW-0030">Aminoacyl-tRNA synthetase</keyword>
<dbReference type="PROSITE" id="PS50862">
    <property type="entry name" value="AA_TRNA_LIGASE_II"/>
    <property type="match status" value="1"/>
</dbReference>
<dbReference type="InterPro" id="IPR012340">
    <property type="entry name" value="NA-bd_OB-fold"/>
</dbReference>
<dbReference type="CDD" id="cd04318">
    <property type="entry name" value="EcAsnRS_like_N"/>
    <property type="match status" value="1"/>
</dbReference>
<keyword evidence="5" id="KW-0067">ATP-binding</keyword>
<feature type="domain" description="Aminoacyl-transfer RNA synthetases class-II family profile" evidence="8">
    <location>
        <begin position="157"/>
        <end position="464"/>
    </location>
</feature>
<dbReference type="GO" id="GO:0005524">
    <property type="term" value="F:ATP binding"/>
    <property type="evidence" value="ECO:0007669"/>
    <property type="project" value="UniProtKB-KW"/>
</dbReference>
<dbReference type="InterPro" id="IPR004364">
    <property type="entry name" value="Aa-tRNA-synt_II"/>
</dbReference>
<dbReference type="EC" id="6.1.1.22" evidence="2"/>
<evidence type="ECO:0000256" key="4">
    <source>
        <dbReference type="ARBA" id="ARBA00022741"/>
    </source>
</evidence>
<dbReference type="InterPro" id="IPR004522">
    <property type="entry name" value="Asn-tRNA-ligase"/>
</dbReference>
<dbReference type="PANTHER" id="PTHR22594:SF34">
    <property type="entry name" value="ASPARAGINE--TRNA LIGASE, MITOCHONDRIAL-RELATED"/>
    <property type="match status" value="1"/>
</dbReference>
<dbReference type="GO" id="GO:0006421">
    <property type="term" value="P:asparaginyl-tRNA aminoacylation"/>
    <property type="evidence" value="ECO:0007669"/>
    <property type="project" value="InterPro"/>
</dbReference>
<dbReference type="GO" id="GO:0005739">
    <property type="term" value="C:mitochondrion"/>
    <property type="evidence" value="ECO:0007669"/>
    <property type="project" value="TreeGrafter"/>
</dbReference>
<keyword evidence="3" id="KW-0436">Ligase</keyword>
<protein>
    <recommendedName>
        <fullName evidence="2">asparagine--tRNA ligase</fullName>
        <ecNumber evidence="2">6.1.1.22</ecNumber>
    </recommendedName>
</protein>
<keyword evidence="4" id="KW-0547">Nucleotide-binding</keyword>
<dbReference type="Gene3D" id="3.30.930.10">
    <property type="entry name" value="Bira Bifunctional Protein, Domain 2"/>
    <property type="match status" value="1"/>
</dbReference>
<evidence type="ECO:0000259" key="8">
    <source>
        <dbReference type="PROSITE" id="PS50862"/>
    </source>
</evidence>
<dbReference type="SUPFAM" id="SSF50249">
    <property type="entry name" value="Nucleic acid-binding proteins"/>
    <property type="match status" value="1"/>
</dbReference>
<dbReference type="NCBIfam" id="NF003037">
    <property type="entry name" value="PRK03932.1"/>
    <property type="match status" value="1"/>
</dbReference>
<evidence type="ECO:0000313" key="9">
    <source>
        <dbReference type="EMBL" id="GFG32319.1"/>
    </source>
</evidence>
<dbReference type="CDD" id="cd00776">
    <property type="entry name" value="AsxRS_core"/>
    <property type="match status" value="1"/>
</dbReference>
<dbReference type="PANTHER" id="PTHR22594">
    <property type="entry name" value="ASPARTYL/LYSYL-TRNA SYNTHETASE"/>
    <property type="match status" value="1"/>
</dbReference>
<organism evidence="9 10">
    <name type="scientific">Coptotermes formosanus</name>
    <name type="common">Formosan subterranean termite</name>
    <dbReference type="NCBI Taxonomy" id="36987"/>
    <lineage>
        <taxon>Eukaryota</taxon>
        <taxon>Metazoa</taxon>
        <taxon>Ecdysozoa</taxon>
        <taxon>Arthropoda</taxon>
        <taxon>Hexapoda</taxon>
        <taxon>Insecta</taxon>
        <taxon>Pterygota</taxon>
        <taxon>Neoptera</taxon>
        <taxon>Polyneoptera</taxon>
        <taxon>Dictyoptera</taxon>
        <taxon>Blattodea</taxon>
        <taxon>Blattoidea</taxon>
        <taxon>Termitoidae</taxon>
        <taxon>Rhinotermitidae</taxon>
        <taxon>Coptotermes</taxon>
    </lineage>
</organism>
<dbReference type="GO" id="GO:0003676">
    <property type="term" value="F:nucleic acid binding"/>
    <property type="evidence" value="ECO:0007669"/>
    <property type="project" value="InterPro"/>
</dbReference>
<dbReference type="SUPFAM" id="SSF55681">
    <property type="entry name" value="Class II aaRS and biotin synthetases"/>
    <property type="match status" value="1"/>
</dbReference>
<sequence length="474" mass="53258">MNANVFRKGAFCSKSGAYINTRIVDIYESEPVGSHLSVKGWVRAMRKMKDNVFIDVSDGSCSKKLQVLISKTKCTKSLTYGAAVEAAGSLVMNRNGQLELAAEDVTVVGACAITDGYPFAPRKSYPPDYVRQFLHLRPRTNMFGALLRVRDVASHVINEYLRNNGYIHVHTPVLTSNDCEGAGEVFQVKPDSENLVKEMAKNGMSLEEAYFDSRTYLTVSGQLHLEAVVRGLSKVYTFGPTFRAENSRSRLHLAEFYMIEAEAAFIDTLDELMKVMESLIKHVTSQVMEKCADDVEMLHLADGNERSALSVFERPFEVMTYDEAIDILDRHSGNFVSQVRKGQGLGKEHELYLVKHCGDCPVFVVDWPHDIKPFYMKQSRQDNSKVSAVDLLAPQVGELCGGSLREDNFLLLQEKLHKAGLYETLGWYLELRKYGNVPSAGFGMGFERFLQIVLGIPNIKDTIPFPRWPHNCKL</sequence>
<accession>A0A6L2PIB0</accession>
<evidence type="ECO:0000256" key="5">
    <source>
        <dbReference type="ARBA" id="ARBA00022840"/>
    </source>
</evidence>
<keyword evidence="6" id="KW-0648">Protein biosynthesis</keyword>
<evidence type="ECO:0000256" key="7">
    <source>
        <dbReference type="ARBA" id="ARBA00023146"/>
    </source>
</evidence>
<dbReference type="PRINTS" id="PR01042">
    <property type="entry name" value="TRNASYNTHASP"/>
</dbReference>
<dbReference type="NCBIfam" id="TIGR00457">
    <property type="entry name" value="asnS"/>
    <property type="match status" value="1"/>
</dbReference>
<dbReference type="EMBL" id="BLKM01000358">
    <property type="protein sequence ID" value="GFG32319.1"/>
    <property type="molecule type" value="Genomic_DNA"/>
</dbReference>
<evidence type="ECO:0000256" key="3">
    <source>
        <dbReference type="ARBA" id="ARBA00022598"/>
    </source>
</evidence>